<sequence length="87" mass="10384">MIICQPHLEMLGLNTHKFIHDEHDGSQRDWYQSCGIIFLKYWKPVKSRFKIHNGGYPRELQWFWKEKKDGIEGTNCVLYDESCPALQ</sequence>
<evidence type="ECO:0000313" key="1">
    <source>
        <dbReference type="Proteomes" id="UP000887565"/>
    </source>
</evidence>
<dbReference type="AlphaFoldDB" id="A0A915IY56"/>
<evidence type="ECO:0000313" key="2">
    <source>
        <dbReference type="WBParaSite" id="nRc.2.0.1.t18356-RA"/>
    </source>
</evidence>
<reference evidence="2" key="1">
    <citation type="submission" date="2022-11" db="UniProtKB">
        <authorList>
            <consortium name="WormBaseParasite"/>
        </authorList>
    </citation>
    <scope>IDENTIFICATION</scope>
</reference>
<accession>A0A915IY56</accession>
<name>A0A915IY56_ROMCU</name>
<dbReference type="WBParaSite" id="nRc.2.0.1.t18356-RA">
    <property type="protein sequence ID" value="nRc.2.0.1.t18356-RA"/>
    <property type="gene ID" value="nRc.2.0.1.g18356"/>
</dbReference>
<keyword evidence="1" id="KW-1185">Reference proteome</keyword>
<protein>
    <submittedName>
        <fullName evidence="2">Uncharacterized protein</fullName>
    </submittedName>
</protein>
<organism evidence="1 2">
    <name type="scientific">Romanomermis culicivorax</name>
    <name type="common">Nematode worm</name>
    <dbReference type="NCBI Taxonomy" id="13658"/>
    <lineage>
        <taxon>Eukaryota</taxon>
        <taxon>Metazoa</taxon>
        <taxon>Ecdysozoa</taxon>
        <taxon>Nematoda</taxon>
        <taxon>Enoplea</taxon>
        <taxon>Dorylaimia</taxon>
        <taxon>Mermithida</taxon>
        <taxon>Mermithoidea</taxon>
        <taxon>Mermithidae</taxon>
        <taxon>Romanomermis</taxon>
    </lineage>
</organism>
<proteinExistence type="predicted"/>
<dbReference type="Proteomes" id="UP000887565">
    <property type="component" value="Unplaced"/>
</dbReference>